<proteinExistence type="predicted"/>
<sequence>MGLRVKLKTEAENYEETVAKLGEKVRSIEKMTSDEIERVKFRHESELKELEHQLEQTRAAKEDTTREIERLQVSLMKAVAQAEDKHNRREQHLRQEKEAALMELEGRLAETDAERRSAQDKAERLANEVAHLHAVRVTVSDLRPTTDDQLESKVAKIGKSVAAVCQFVEIEQHKKAAKEQKKMEKKEAEERAAAERLEAEAKRKKKEEKARRKAEKFEEVNKNLDIKVALRVGELREDVREDVRLEIKEAIGELCRVVARGKQKVSPVDPDHEGNASSSDTDELSQRTRNLCLSEKRKRGPEPFFEGSPPMEQPPK</sequence>
<feature type="region of interest" description="Disordered" evidence="2">
    <location>
        <begin position="179"/>
        <end position="216"/>
    </location>
</feature>
<dbReference type="Gramene" id="GBG81961">
    <property type="protein sequence ID" value="GBG81961"/>
    <property type="gene ID" value="CBR_g34144"/>
</dbReference>
<gene>
    <name evidence="3" type="ORF">CBR_g34144</name>
</gene>
<reference evidence="3 4" key="1">
    <citation type="journal article" date="2018" name="Cell">
        <title>The Chara Genome: Secondary Complexity and Implications for Plant Terrestrialization.</title>
        <authorList>
            <person name="Nishiyama T."/>
            <person name="Sakayama H."/>
            <person name="Vries J.D."/>
            <person name="Buschmann H."/>
            <person name="Saint-Marcoux D."/>
            <person name="Ullrich K.K."/>
            <person name="Haas F.B."/>
            <person name="Vanderstraeten L."/>
            <person name="Becker D."/>
            <person name="Lang D."/>
            <person name="Vosolsobe S."/>
            <person name="Rombauts S."/>
            <person name="Wilhelmsson P.K.I."/>
            <person name="Janitza P."/>
            <person name="Kern R."/>
            <person name="Heyl A."/>
            <person name="Rumpler F."/>
            <person name="Villalobos L.I.A.C."/>
            <person name="Clay J.M."/>
            <person name="Skokan R."/>
            <person name="Toyoda A."/>
            <person name="Suzuki Y."/>
            <person name="Kagoshima H."/>
            <person name="Schijlen E."/>
            <person name="Tajeshwar N."/>
            <person name="Catarino B."/>
            <person name="Hetherington A.J."/>
            <person name="Saltykova A."/>
            <person name="Bonnot C."/>
            <person name="Breuninger H."/>
            <person name="Symeonidi A."/>
            <person name="Radhakrishnan G.V."/>
            <person name="Van Nieuwerburgh F."/>
            <person name="Deforce D."/>
            <person name="Chang C."/>
            <person name="Karol K.G."/>
            <person name="Hedrich R."/>
            <person name="Ulvskov P."/>
            <person name="Glockner G."/>
            <person name="Delwiche C.F."/>
            <person name="Petrasek J."/>
            <person name="Van de Peer Y."/>
            <person name="Friml J."/>
            <person name="Beilby M."/>
            <person name="Dolan L."/>
            <person name="Kohara Y."/>
            <person name="Sugano S."/>
            <person name="Fujiyama A."/>
            <person name="Delaux P.-M."/>
            <person name="Quint M."/>
            <person name="TheiBen G."/>
            <person name="Hagemann M."/>
            <person name="Harholt J."/>
            <person name="Dunand C."/>
            <person name="Zachgo S."/>
            <person name="Langdale J."/>
            <person name="Maumus F."/>
            <person name="Straeten D.V.D."/>
            <person name="Gould S.B."/>
            <person name="Rensing S.A."/>
        </authorList>
    </citation>
    <scope>NUCLEOTIDE SEQUENCE [LARGE SCALE GENOMIC DNA]</scope>
    <source>
        <strain evidence="3 4">S276</strain>
    </source>
</reference>
<comment type="caution">
    <text evidence="3">The sequence shown here is derived from an EMBL/GenBank/DDBJ whole genome shotgun (WGS) entry which is preliminary data.</text>
</comment>
<evidence type="ECO:0000313" key="3">
    <source>
        <dbReference type="EMBL" id="GBG81961.1"/>
    </source>
</evidence>
<evidence type="ECO:0000256" key="2">
    <source>
        <dbReference type="SAM" id="MobiDB-lite"/>
    </source>
</evidence>
<dbReference type="Proteomes" id="UP000265515">
    <property type="component" value="Unassembled WGS sequence"/>
</dbReference>
<dbReference type="EMBL" id="BFEA01000392">
    <property type="protein sequence ID" value="GBG81961.1"/>
    <property type="molecule type" value="Genomic_DNA"/>
</dbReference>
<keyword evidence="1" id="KW-0175">Coiled coil</keyword>
<evidence type="ECO:0000313" key="4">
    <source>
        <dbReference type="Proteomes" id="UP000265515"/>
    </source>
</evidence>
<name>A0A388LI81_CHABU</name>
<organism evidence="3 4">
    <name type="scientific">Chara braunii</name>
    <name type="common">Braun's stonewort</name>
    <dbReference type="NCBI Taxonomy" id="69332"/>
    <lineage>
        <taxon>Eukaryota</taxon>
        <taxon>Viridiplantae</taxon>
        <taxon>Streptophyta</taxon>
        <taxon>Charophyceae</taxon>
        <taxon>Charales</taxon>
        <taxon>Characeae</taxon>
        <taxon>Chara</taxon>
    </lineage>
</organism>
<dbReference type="AlphaFoldDB" id="A0A388LI81"/>
<evidence type="ECO:0000256" key="1">
    <source>
        <dbReference type="SAM" id="Coils"/>
    </source>
</evidence>
<accession>A0A388LI81</accession>
<protein>
    <submittedName>
        <fullName evidence="3">Uncharacterized protein</fullName>
    </submittedName>
</protein>
<feature type="region of interest" description="Disordered" evidence="2">
    <location>
        <begin position="261"/>
        <end position="316"/>
    </location>
</feature>
<keyword evidence="4" id="KW-1185">Reference proteome</keyword>
<feature type="coiled-coil region" evidence="1">
    <location>
        <begin position="4"/>
        <end position="128"/>
    </location>
</feature>